<keyword evidence="1" id="KW-0479">Metal-binding</keyword>
<evidence type="ECO:0000256" key="5">
    <source>
        <dbReference type="ARBA" id="ARBA00023163"/>
    </source>
</evidence>
<protein>
    <recommendedName>
        <fullName evidence="8">Xylanolytic transcriptional activator regulatory domain-containing protein</fullName>
    </recommendedName>
</protein>
<evidence type="ECO:0000256" key="4">
    <source>
        <dbReference type="ARBA" id="ARBA00023125"/>
    </source>
</evidence>
<dbReference type="GO" id="GO:0006351">
    <property type="term" value="P:DNA-templated transcription"/>
    <property type="evidence" value="ECO:0007669"/>
    <property type="project" value="InterPro"/>
</dbReference>
<name>A0AA48L5L4_9TREE</name>
<proteinExistence type="predicted"/>
<dbReference type="KEGG" id="ccac:CcaHIS019_0500100"/>
<evidence type="ECO:0000259" key="8">
    <source>
        <dbReference type="SMART" id="SM00906"/>
    </source>
</evidence>
<dbReference type="GO" id="GO:0008270">
    <property type="term" value="F:zinc ion binding"/>
    <property type="evidence" value="ECO:0007669"/>
    <property type="project" value="InterPro"/>
</dbReference>
<dbReference type="RefSeq" id="XP_060457647.1">
    <property type="nucleotide sequence ID" value="XM_060601121.1"/>
</dbReference>
<dbReference type="SMART" id="SM00906">
    <property type="entry name" value="Fungal_trans"/>
    <property type="match status" value="1"/>
</dbReference>
<accession>A0AA48L5L4</accession>
<keyword evidence="5" id="KW-0804">Transcription</keyword>
<dbReference type="PANTHER" id="PTHR31313:SF81">
    <property type="entry name" value="TY1 ENHANCER ACTIVATOR"/>
    <property type="match status" value="1"/>
</dbReference>
<feature type="region of interest" description="Disordered" evidence="7">
    <location>
        <begin position="130"/>
        <end position="157"/>
    </location>
</feature>
<dbReference type="Pfam" id="PF04082">
    <property type="entry name" value="Fungal_trans"/>
    <property type="match status" value="1"/>
</dbReference>
<feature type="compositionally biased region" description="Basic and acidic residues" evidence="7">
    <location>
        <begin position="48"/>
        <end position="70"/>
    </location>
</feature>
<evidence type="ECO:0000313" key="9">
    <source>
        <dbReference type="EMBL" id="BEI92382.1"/>
    </source>
</evidence>
<keyword evidence="2" id="KW-0862">Zinc</keyword>
<organism evidence="9 10">
    <name type="scientific">Cutaneotrichosporon cavernicola</name>
    <dbReference type="NCBI Taxonomy" id="279322"/>
    <lineage>
        <taxon>Eukaryota</taxon>
        <taxon>Fungi</taxon>
        <taxon>Dikarya</taxon>
        <taxon>Basidiomycota</taxon>
        <taxon>Agaricomycotina</taxon>
        <taxon>Tremellomycetes</taxon>
        <taxon>Trichosporonales</taxon>
        <taxon>Trichosporonaceae</taxon>
        <taxon>Cutaneotrichosporon</taxon>
    </lineage>
</organism>
<feature type="domain" description="Xylanolytic transcriptional activator regulatory" evidence="8">
    <location>
        <begin position="284"/>
        <end position="356"/>
    </location>
</feature>
<dbReference type="CDD" id="cd12148">
    <property type="entry name" value="fungal_TF_MHR"/>
    <property type="match status" value="1"/>
</dbReference>
<feature type="compositionally biased region" description="Polar residues" evidence="7">
    <location>
        <begin position="144"/>
        <end position="157"/>
    </location>
</feature>
<evidence type="ECO:0000256" key="1">
    <source>
        <dbReference type="ARBA" id="ARBA00022723"/>
    </source>
</evidence>
<keyword evidence="10" id="KW-1185">Reference proteome</keyword>
<dbReference type="Proteomes" id="UP001233271">
    <property type="component" value="Chromosome 5"/>
</dbReference>
<feature type="compositionally biased region" description="Basic and acidic residues" evidence="7">
    <location>
        <begin position="1"/>
        <end position="17"/>
    </location>
</feature>
<feature type="compositionally biased region" description="Polar residues" evidence="7">
    <location>
        <begin position="75"/>
        <end position="102"/>
    </location>
</feature>
<dbReference type="AlphaFoldDB" id="A0AA48L5L4"/>
<reference evidence="9" key="1">
    <citation type="journal article" date="2023" name="BMC Genomics">
        <title>Chromosome-level genome assemblies of Cutaneotrichosporon spp. (Trichosporonales, Basidiomycota) reveal imbalanced evolution between nucleotide sequences and chromosome synteny.</title>
        <authorList>
            <person name="Kobayashi Y."/>
            <person name="Kayamori A."/>
            <person name="Aoki K."/>
            <person name="Shiwa Y."/>
            <person name="Matsutani M."/>
            <person name="Fujita N."/>
            <person name="Sugita T."/>
            <person name="Iwasaki W."/>
            <person name="Tanaka N."/>
            <person name="Takashima M."/>
        </authorList>
    </citation>
    <scope>NUCLEOTIDE SEQUENCE</scope>
    <source>
        <strain evidence="9">HIS019</strain>
    </source>
</reference>
<gene>
    <name evidence="9" type="ORF">CcaverHIS019_0500100</name>
</gene>
<sequence>MSDTRSRPDETMDDAPRPFKKRAYGYSCLPCRETNTVCMAAGRKAPKKRDPVAETQRMDDFERRLRRLEALAKVSSRSRSRTPPQKISSAPRTQQPSWASSNPDHEDELGRPQYDLGSAARPVYHGELSMFDEPDQRGSLDAPASSSPLFEGGSPQSWTEDQLRAAARLRHRYAKAEEGEVWVDAYFSWASPVYAVVHRPIFIRDMALDGPYFSDFLLIIIYITGIRLTYGMDERERIFKGEQFVSLAMNMLAEETMGPPRIPTIQALIGLAGRQSAVGKTNQAWMLTGMAIRMMQEMGLHLPVEDDSRFSPEDRDMRIRLFWSGSGVDILLIRTGNAFIREEAIQRVHLSLDILEQASSQGPGIKRGIMTIRTQLDLATKDDRTVKDLAQPASVEQTMGSALPQQQASTSTWLQADVSLDGALWDHQLLLDMLDSAPISTENPFSFGHGSNDGLWAL</sequence>
<evidence type="ECO:0000256" key="6">
    <source>
        <dbReference type="ARBA" id="ARBA00023242"/>
    </source>
</evidence>
<dbReference type="GeneID" id="85496252"/>
<evidence type="ECO:0000313" key="10">
    <source>
        <dbReference type="Proteomes" id="UP001233271"/>
    </source>
</evidence>
<evidence type="ECO:0000256" key="3">
    <source>
        <dbReference type="ARBA" id="ARBA00023015"/>
    </source>
</evidence>
<feature type="region of interest" description="Disordered" evidence="7">
    <location>
        <begin position="1"/>
        <end position="21"/>
    </location>
</feature>
<dbReference type="EMBL" id="AP028216">
    <property type="protein sequence ID" value="BEI92382.1"/>
    <property type="molecule type" value="Genomic_DNA"/>
</dbReference>
<feature type="region of interest" description="Disordered" evidence="7">
    <location>
        <begin position="41"/>
        <end position="116"/>
    </location>
</feature>
<keyword evidence="3" id="KW-0805">Transcription regulation</keyword>
<dbReference type="InterPro" id="IPR007219">
    <property type="entry name" value="XnlR_reg_dom"/>
</dbReference>
<evidence type="ECO:0000256" key="2">
    <source>
        <dbReference type="ARBA" id="ARBA00022833"/>
    </source>
</evidence>
<evidence type="ECO:0000256" key="7">
    <source>
        <dbReference type="SAM" id="MobiDB-lite"/>
    </source>
</evidence>
<dbReference type="GO" id="GO:0003677">
    <property type="term" value="F:DNA binding"/>
    <property type="evidence" value="ECO:0007669"/>
    <property type="project" value="UniProtKB-KW"/>
</dbReference>
<dbReference type="InterPro" id="IPR051615">
    <property type="entry name" value="Transcr_Regulatory_Elem"/>
</dbReference>
<keyword evidence="6" id="KW-0539">Nucleus</keyword>
<dbReference type="PANTHER" id="PTHR31313">
    <property type="entry name" value="TY1 ENHANCER ACTIVATOR"/>
    <property type="match status" value="1"/>
</dbReference>
<keyword evidence="4" id="KW-0238">DNA-binding</keyword>